<evidence type="ECO:0000259" key="1">
    <source>
        <dbReference type="Pfam" id="PF00582"/>
    </source>
</evidence>
<dbReference type="SUPFAM" id="SSF52402">
    <property type="entry name" value="Adenine nucleotide alpha hydrolases-like"/>
    <property type="match status" value="1"/>
</dbReference>
<dbReference type="GeneID" id="95501129"/>
<evidence type="ECO:0000313" key="2">
    <source>
        <dbReference type="EMBL" id="WUN84443.1"/>
    </source>
</evidence>
<dbReference type="EMBL" id="CP108036">
    <property type="protein sequence ID" value="WUN84443.1"/>
    <property type="molecule type" value="Genomic_DNA"/>
</dbReference>
<dbReference type="RefSeq" id="WP_328741197.1">
    <property type="nucleotide sequence ID" value="NZ_CP108036.1"/>
</dbReference>
<dbReference type="Pfam" id="PF00582">
    <property type="entry name" value="Usp"/>
    <property type="match status" value="1"/>
</dbReference>
<keyword evidence="3" id="KW-1185">Reference proteome</keyword>
<feature type="domain" description="UspA" evidence="1">
    <location>
        <begin position="3"/>
        <end position="127"/>
    </location>
</feature>
<evidence type="ECO:0000313" key="3">
    <source>
        <dbReference type="Proteomes" id="UP001432312"/>
    </source>
</evidence>
<organism evidence="2 3">
    <name type="scientific">Streptomyces erythrochromogenes</name>
    <dbReference type="NCBI Taxonomy" id="285574"/>
    <lineage>
        <taxon>Bacteria</taxon>
        <taxon>Bacillati</taxon>
        <taxon>Actinomycetota</taxon>
        <taxon>Actinomycetes</taxon>
        <taxon>Kitasatosporales</taxon>
        <taxon>Streptomycetaceae</taxon>
        <taxon>Streptomyces</taxon>
    </lineage>
</organism>
<reference evidence="2" key="1">
    <citation type="submission" date="2022-10" db="EMBL/GenBank/DDBJ databases">
        <title>The complete genomes of actinobacterial strains from the NBC collection.</title>
        <authorList>
            <person name="Joergensen T.S."/>
            <person name="Alvarez Arevalo M."/>
            <person name="Sterndorff E.B."/>
            <person name="Faurdal D."/>
            <person name="Vuksanovic O."/>
            <person name="Mourched A.-S."/>
            <person name="Charusanti P."/>
            <person name="Shaw S."/>
            <person name="Blin K."/>
            <person name="Weber T."/>
        </authorList>
    </citation>
    <scope>NUCLEOTIDE SEQUENCE</scope>
    <source>
        <strain evidence="2">NBC_00303</strain>
    </source>
</reference>
<proteinExistence type="predicted"/>
<gene>
    <name evidence="2" type="ORF">OHA91_33800</name>
</gene>
<accession>A0ABZ1QP26</accession>
<name>A0ABZ1QP26_9ACTN</name>
<sequence length="165" mass="18059">MAARHRAAAEARVREAELRVVLVWQSRGGELGSRNGLSPSALAECRPTAVGRRREVLGAALPCGEARSRLRGPYRRGTPGAVLVDTARGVKDLLVVGTGSRAPFRRRTRPSLARYGLAHAACPLLVVAPLPLQTELGTVHRRSFFWQPLPSSPALFVLQEQERRR</sequence>
<dbReference type="Proteomes" id="UP001432312">
    <property type="component" value="Chromosome"/>
</dbReference>
<dbReference type="InterPro" id="IPR006016">
    <property type="entry name" value="UspA"/>
</dbReference>
<dbReference type="Gene3D" id="3.40.50.12370">
    <property type="match status" value="1"/>
</dbReference>
<protein>
    <submittedName>
        <fullName evidence="2">Universal stress protein</fullName>
    </submittedName>
</protein>